<evidence type="ECO:0000259" key="7">
    <source>
        <dbReference type="SMART" id="SM01383"/>
    </source>
</evidence>
<dbReference type="InterPro" id="IPR008991">
    <property type="entry name" value="Translation_prot_SH3-like_sf"/>
</dbReference>
<dbReference type="InterPro" id="IPR022669">
    <property type="entry name" value="Ribosomal_uL2_C"/>
</dbReference>
<dbReference type="GO" id="GO:0005762">
    <property type="term" value="C:mitochondrial large ribosomal subunit"/>
    <property type="evidence" value="ECO:0007669"/>
    <property type="project" value="TreeGrafter"/>
</dbReference>
<dbReference type="Pfam" id="PF00181">
    <property type="entry name" value="Ribosomal_L2_N"/>
    <property type="match status" value="1"/>
</dbReference>
<keyword evidence="8" id="KW-0934">Plastid</keyword>
<dbReference type="PANTHER" id="PTHR13691">
    <property type="entry name" value="RIBOSOMAL PROTEIN L2"/>
    <property type="match status" value="1"/>
</dbReference>
<dbReference type="GO" id="GO:0009507">
    <property type="term" value="C:chloroplast"/>
    <property type="evidence" value="ECO:0007669"/>
    <property type="project" value="UniProtKB-SubCell"/>
</dbReference>
<feature type="region of interest" description="Disordered" evidence="5">
    <location>
        <begin position="222"/>
        <end position="243"/>
    </location>
</feature>
<evidence type="ECO:0000256" key="3">
    <source>
        <dbReference type="ARBA" id="ARBA00023274"/>
    </source>
</evidence>
<accession>A0A170TM46</accession>
<gene>
    <name evidence="4 8" type="primary">rpl2</name>
</gene>
<dbReference type="InterPro" id="IPR022666">
    <property type="entry name" value="Ribosomal_uL2_RNA-bd_dom"/>
</dbReference>
<dbReference type="FunFam" id="2.30.30.30:FF:000001">
    <property type="entry name" value="50S ribosomal protein L2"/>
    <property type="match status" value="1"/>
</dbReference>
<evidence type="ECO:0000256" key="1">
    <source>
        <dbReference type="ARBA" id="ARBA00005636"/>
    </source>
</evidence>
<dbReference type="PIRSF" id="PIRSF002158">
    <property type="entry name" value="Ribosomal_L2"/>
    <property type="match status" value="1"/>
</dbReference>
<evidence type="ECO:0000313" key="8">
    <source>
        <dbReference type="EMBL" id="CZF96628.1"/>
    </source>
</evidence>
<dbReference type="GeneID" id="27911598"/>
<dbReference type="PANTHER" id="PTHR13691:SF5">
    <property type="entry name" value="LARGE RIBOSOMAL SUBUNIT PROTEIN UL2M"/>
    <property type="match status" value="1"/>
</dbReference>
<evidence type="ECO:0000256" key="4">
    <source>
        <dbReference type="HAMAP-Rule" id="MF_01320"/>
    </source>
</evidence>
<dbReference type="PROSITE" id="PS00467">
    <property type="entry name" value="RIBOSOMAL_L2"/>
    <property type="match status" value="1"/>
</dbReference>
<dbReference type="Gene3D" id="2.30.30.30">
    <property type="match status" value="1"/>
</dbReference>
<comment type="subunit">
    <text evidence="4">Part of the 50S ribosomal subunit.</text>
</comment>
<evidence type="ECO:0000256" key="5">
    <source>
        <dbReference type="SAM" id="MobiDB-lite"/>
    </source>
</evidence>
<dbReference type="GO" id="GO:0019843">
    <property type="term" value="F:rRNA binding"/>
    <property type="evidence" value="ECO:0007669"/>
    <property type="project" value="UniProtKB-UniRule"/>
</dbReference>
<feature type="domain" description="Large ribosomal subunit protein uL2 RNA-binding" evidence="7">
    <location>
        <begin position="42"/>
        <end position="118"/>
    </location>
</feature>
<geneLocation type="chloroplast" evidence="8"/>
<evidence type="ECO:0000256" key="2">
    <source>
        <dbReference type="ARBA" id="ARBA00022980"/>
    </source>
</evidence>
<dbReference type="GO" id="GO:0016740">
    <property type="term" value="F:transferase activity"/>
    <property type="evidence" value="ECO:0007669"/>
    <property type="project" value="InterPro"/>
</dbReference>
<dbReference type="RefSeq" id="YP_009254375.1">
    <property type="nucleotide sequence ID" value="NC_030220.1"/>
</dbReference>
<keyword evidence="2 4" id="KW-0689">Ribosomal protein</keyword>
<keyword evidence="8" id="KW-0150">Chloroplast</keyword>
<dbReference type="SUPFAM" id="SSF50249">
    <property type="entry name" value="Nucleic acid-binding proteins"/>
    <property type="match status" value="1"/>
</dbReference>
<proteinExistence type="inferred from homology"/>
<dbReference type="InterPro" id="IPR002171">
    <property type="entry name" value="Ribosomal_uL2"/>
</dbReference>
<dbReference type="InterPro" id="IPR012340">
    <property type="entry name" value="NA-bd_OB-fold"/>
</dbReference>
<comment type="similarity">
    <text evidence="1 4">Belongs to the universal ribosomal protein uL2 family.</text>
</comment>
<dbReference type="InterPro" id="IPR005880">
    <property type="entry name" value="Ribosomal_uL2_bac/org-type"/>
</dbReference>
<evidence type="ECO:0000259" key="6">
    <source>
        <dbReference type="SMART" id="SM01382"/>
    </source>
</evidence>
<name>A0A170TM46_9VIRI</name>
<dbReference type="SMART" id="SM01383">
    <property type="entry name" value="Ribosomal_L2"/>
    <property type="match status" value="1"/>
</dbReference>
<dbReference type="InterPro" id="IPR022671">
    <property type="entry name" value="Ribosomal_uL2_CS"/>
</dbReference>
<dbReference type="SUPFAM" id="SSF50104">
    <property type="entry name" value="Translation proteins SH3-like domain"/>
    <property type="match status" value="1"/>
</dbReference>
<dbReference type="NCBIfam" id="TIGR01171">
    <property type="entry name" value="rplB_bact"/>
    <property type="match status" value="1"/>
</dbReference>
<organism evidence="8">
    <name type="scientific">Verdigellas peltata</name>
    <dbReference type="NCBI Taxonomy" id="542676"/>
    <lineage>
        <taxon>Eukaryota</taxon>
        <taxon>Viridiplantae</taxon>
        <taxon>Prasinodermophyta</taxon>
        <taxon>Palmophyllophyceae</taxon>
        <taxon>Palmophyllales</taxon>
        <taxon>Palmophyllaceae</taxon>
        <taxon>Verdigellas</taxon>
    </lineage>
</organism>
<dbReference type="FunFam" id="4.10.950.10:FF:000001">
    <property type="entry name" value="50S ribosomal protein L2"/>
    <property type="match status" value="1"/>
</dbReference>
<dbReference type="InterPro" id="IPR014726">
    <property type="entry name" value="Ribosomal_uL2_dom3"/>
</dbReference>
<dbReference type="Gene3D" id="2.40.50.140">
    <property type="entry name" value="Nucleic acid-binding proteins"/>
    <property type="match status" value="1"/>
</dbReference>
<protein>
    <recommendedName>
        <fullName evidence="4">Large ribosomal subunit protein uL2c</fullName>
    </recommendedName>
</protein>
<dbReference type="Gene3D" id="4.10.950.10">
    <property type="entry name" value="Ribosomal protein L2, domain 3"/>
    <property type="match status" value="1"/>
</dbReference>
<dbReference type="SMART" id="SM01382">
    <property type="entry name" value="Ribosomal_L2_C"/>
    <property type="match status" value="1"/>
</dbReference>
<dbReference type="InterPro" id="IPR014722">
    <property type="entry name" value="Rib_uL2_dom2"/>
</dbReference>
<dbReference type="AlphaFoldDB" id="A0A170TM46"/>
<sequence>MSIRFYKPYTPGTRNFSRLDFVELTKKKPEKKLTFGYKRAKGKNNRGILTIRHRGGGHKRCYRQIDFWRRKIQTTGLVKAIEYDPNRNSFIALIHYETGQKSYILAPQELKTGNRITSGKNSLIEIGNHLPLKNIPLGTQIHNIEFIPGKGGQIARAAGSVAQLIAKEKNRCTIKLPSGEVRIVASECWATIGQVSNIEIMNTNKGKAGRTRWLGIRPTVRGSVMNPVDHPHGGGEGRAPIGKKYPVTPWGKATLGLKTRSKKKYSNQFILRQRKK</sequence>
<dbReference type="GO" id="GO:0032543">
    <property type="term" value="P:mitochondrial translation"/>
    <property type="evidence" value="ECO:0007669"/>
    <property type="project" value="TreeGrafter"/>
</dbReference>
<dbReference type="GO" id="GO:0003735">
    <property type="term" value="F:structural constituent of ribosome"/>
    <property type="evidence" value="ECO:0007669"/>
    <property type="project" value="InterPro"/>
</dbReference>
<reference evidence="8" key="1">
    <citation type="journal article" date="2016" name="Sci. Rep.">
        <title>Chloroplast phylogenomics reveal the deepest branching clade of the Chlorophyta, Palmophyllophyceae class. nov.</title>
        <authorList>
            <person name="Leliaert F."/>
            <person name="Tronholm A."/>
            <person name="Lemieux C."/>
            <person name="Turmel M."/>
            <person name="DePriest M.S."/>
            <person name="Bhattacharya D."/>
            <person name="Karol K.G."/>
            <person name="Fredericq S."/>
            <person name="Zechman F.W."/>
            <person name="Lopez-Bautista J."/>
        </authorList>
    </citation>
    <scope>NUCLEOTIDE SEQUENCE</scope>
</reference>
<dbReference type="Pfam" id="PF03947">
    <property type="entry name" value="Ribosomal_L2_C"/>
    <property type="match status" value="1"/>
</dbReference>
<dbReference type="EMBL" id="LT174527">
    <property type="protein sequence ID" value="CZF96628.1"/>
    <property type="molecule type" value="Genomic_DNA"/>
</dbReference>
<keyword evidence="3 4" id="KW-0687">Ribonucleoprotein</keyword>
<feature type="domain" description="Large ribosomal subunit protein uL2 C-terminal" evidence="6">
    <location>
        <begin position="124"/>
        <end position="253"/>
    </location>
</feature>
<dbReference type="HAMAP" id="MF_01320_B">
    <property type="entry name" value="Ribosomal_uL2_B"/>
    <property type="match status" value="1"/>
</dbReference>
<comment type="subcellular location">
    <subcellularLocation>
        <location evidence="4">Plastid</location>
        <location evidence="4">Chloroplast</location>
    </subcellularLocation>
</comment>